<dbReference type="InterPro" id="IPR036264">
    <property type="entry name" value="Bact_exopeptidase_dim_dom"/>
</dbReference>
<dbReference type="GO" id="GO:0009014">
    <property type="term" value="F:succinyl-diaminopimelate desuccinylase activity"/>
    <property type="evidence" value="ECO:0007669"/>
    <property type="project" value="UniProtKB-EC"/>
</dbReference>
<comment type="pathway">
    <text evidence="3">Amino-acid biosynthesis; L-lysine biosynthesis via DAP pathway; LL-2,6-diaminopimelate from (S)-tetrahydrodipicolinate (succinylase route): step 3/3.</text>
</comment>
<dbReference type="UniPathway" id="UPA00034">
    <property type="reaction ID" value="UER00021"/>
</dbReference>
<evidence type="ECO:0000256" key="4">
    <source>
        <dbReference type="ARBA" id="ARBA00006247"/>
    </source>
</evidence>
<dbReference type="GO" id="GO:0009089">
    <property type="term" value="P:lysine biosynthetic process via diaminopimelate"/>
    <property type="evidence" value="ECO:0007669"/>
    <property type="project" value="UniProtKB-UniPathway"/>
</dbReference>
<keyword evidence="10" id="KW-0862">Zinc</keyword>
<keyword evidence="9 14" id="KW-0378">Hydrolase</keyword>
<dbReference type="InterPro" id="IPR010182">
    <property type="entry name" value="ArgE/DapE"/>
</dbReference>
<dbReference type="RefSeq" id="WP_185987571.1">
    <property type="nucleotide sequence ID" value="NZ_BAAALZ010000001.1"/>
</dbReference>
<keyword evidence="7" id="KW-0028">Amino-acid biosynthesis</keyword>
<dbReference type="NCBIfam" id="TIGR01910">
    <property type="entry name" value="DapE-ArgE"/>
    <property type="match status" value="1"/>
</dbReference>
<evidence type="ECO:0000256" key="10">
    <source>
        <dbReference type="ARBA" id="ARBA00022833"/>
    </source>
</evidence>
<protein>
    <recommendedName>
        <fullName evidence="6">Probable succinyl-diaminopimelate desuccinylase</fullName>
        <ecNumber evidence="5">3.5.1.18</ecNumber>
    </recommendedName>
</protein>
<evidence type="ECO:0000256" key="3">
    <source>
        <dbReference type="ARBA" id="ARBA00005130"/>
    </source>
</evidence>
<dbReference type="EMBL" id="JACCBD010000001">
    <property type="protein sequence ID" value="NYD27743.1"/>
    <property type="molecule type" value="Genomic_DNA"/>
</dbReference>
<comment type="similarity">
    <text evidence="4">Belongs to the peptidase M20A family.</text>
</comment>
<dbReference type="SUPFAM" id="SSF55031">
    <property type="entry name" value="Bacterial exopeptidase dimerisation domain"/>
    <property type="match status" value="1"/>
</dbReference>
<feature type="domain" description="Peptidase M20 dimerisation" evidence="13">
    <location>
        <begin position="210"/>
        <end position="314"/>
    </location>
</feature>
<dbReference type="EC" id="3.5.1.18" evidence="5"/>
<dbReference type="InterPro" id="IPR050072">
    <property type="entry name" value="Peptidase_M20A"/>
</dbReference>
<evidence type="ECO:0000256" key="8">
    <source>
        <dbReference type="ARBA" id="ARBA00022723"/>
    </source>
</evidence>
<dbReference type="PROSITE" id="PS00759">
    <property type="entry name" value="ARGE_DAPE_CPG2_2"/>
    <property type="match status" value="1"/>
</dbReference>
<name>A0A852QZ73_9MICO</name>
<keyword evidence="11" id="KW-0170">Cobalt</keyword>
<comment type="cofactor">
    <cofactor evidence="1">
        <name>Co(2+)</name>
        <dbReference type="ChEBI" id="CHEBI:48828"/>
    </cofactor>
</comment>
<dbReference type="SUPFAM" id="SSF53187">
    <property type="entry name" value="Zn-dependent exopeptidases"/>
    <property type="match status" value="1"/>
</dbReference>
<reference evidence="14 15" key="1">
    <citation type="submission" date="2020-07" db="EMBL/GenBank/DDBJ databases">
        <title>Sequencing the genomes of 1000 actinobacteria strains.</title>
        <authorList>
            <person name="Klenk H.-P."/>
        </authorList>
    </citation>
    <scope>NUCLEOTIDE SEQUENCE [LARGE SCALE GENOMIC DNA]</scope>
    <source>
        <strain evidence="14 15">DSM 17380</strain>
    </source>
</reference>
<dbReference type="InterPro" id="IPR001261">
    <property type="entry name" value="ArgE/DapE_CS"/>
</dbReference>
<evidence type="ECO:0000313" key="15">
    <source>
        <dbReference type="Proteomes" id="UP000586095"/>
    </source>
</evidence>
<evidence type="ECO:0000256" key="1">
    <source>
        <dbReference type="ARBA" id="ARBA00001941"/>
    </source>
</evidence>
<evidence type="ECO:0000256" key="6">
    <source>
        <dbReference type="ARBA" id="ARBA00016853"/>
    </source>
</evidence>
<dbReference type="InterPro" id="IPR011650">
    <property type="entry name" value="Peptidase_M20_dimer"/>
</dbReference>
<dbReference type="Gene3D" id="3.30.70.360">
    <property type="match status" value="1"/>
</dbReference>
<proteinExistence type="inferred from homology"/>
<dbReference type="AlphaFoldDB" id="A0A852QZ73"/>
<gene>
    <name evidence="14" type="ORF">BJ960_002546</name>
</gene>
<evidence type="ECO:0000256" key="9">
    <source>
        <dbReference type="ARBA" id="ARBA00022801"/>
    </source>
</evidence>
<comment type="caution">
    <text evidence="14">The sequence shown here is derived from an EMBL/GenBank/DDBJ whole genome shotgun (WGS) entry which is preliminary data.</text>
</comment>
<organism evidence="14 15">
    <name type="scientific">Leucobacter aridicollis</name>
    <dbReference type="NCBI Taxonomy" id="283878"/>
    <lineage>
        <taxon>Bacteria</taxon>
        <taxon>Bacillati</taxon>
        <taxon>Actinomycetota</taxon>
        <taxon>Actinomycetes</taxon>
        <taxon>Micrococcales</taxon>
        <taxon>Microbacteriaceae</taxon>
        <taxon>Leucobacter</taxon>
    </lineage>
</organism>
<dbReference type="Gene3D" id="3.40.630.10">
    <property type="entry name" value="Zn peptidases"/>
    <property type="match status" value="2"/>
</dbReference>
<evidence type="ECO:0000259" key="13">
    <source>
        <dbReference type="Pfam" id="PF07687"/>
    </source>
</evidence>
<dbReference type="Pfam" id="PF07687">
    <property type="entry name" value="M20_dimer"/>
    <property type="match status" value="1"/>
</dbReference>
<evidence type="ECO:0000256" key="5">
    <source>
        <dbReference type="ARBA" id="ARBA00011921"/>
    </source>
</evidence>
<dbReference type="GO" id="GO:0046872">
    <property type="term" value="F:metal ion binding"/>
    <property type="evidence" value="ECO:0007669"/>
    <property type="project" value="UniProtKB-KW"/>
</dbReference>
<dbReference type="PANTHER" id="PTHR43808:SF8">
    <property type="entry name" value="PEPTIDASE M20 DIMERISATION DOMAIN-CONTAINING PROTEIN"/>
    <property type="match status" value="1"/>
</dbReference>
<sequence length="424" mass="44815">MAPSHPDHGSHPLTNDQSAAIDAFLAEREDELLALVSDLIAIDSQIPPHADERQIVSFLVSVLEEANLAEDVSVVGQTPERPSLIARVKGTGGGQSLMLNGHTDTKPVGEAAHLWRTDPHTATVVDGNLFGLGATDMKAAVACMILAARAVRETGVQLRGDIVFGFVADEEAGAQLGSKFVAPLIDNVDAVLIGEPSGWEHDWQGIHLVSRGVCGFRIKVTGTQMHSSLSDRMPSVNASLKLADLMVRIGSELDLPFTPHPLGGVGPTLNTGVMIAGGTFFGVVPGQAEFACDLRTVPGQTREQVAQGIETWLDACRVADPDLQVDYAFEPGLDWIPWSELEAGHPLVAVVTDAASDVLGEAPPLGVFPGGTDAPWFSQQGIPTLPSFGPGTLTCAHGPNEFVSVRSIHEAARIYARIIANFCS</sequence>
<comment type="cofactor">
    <cofactor evidence="2">
        <name>Zn(2+)</name>
        <dbReference type="ChEBI" id="CHEBI:29105"/>
    </cofactor>
</comment>
<dbReference type="PANTHER" id="PTHR43808">
    <property type="entry name" value="ACETYLORNITHINE DEACETYLASE"/>
    <property type="match status" value="1"/>
</dbReference>
<evidence type="ECO:0000256" key="11">
    <source>
        <dbReference type="ARBA" id="ARBA00023285"/>
    </source>
</evidence>
<evidence type="ECO:0000256" key="2">
    <source>
        <dbReference type="ARBA" id="ARBA00001947"/>
    </source>
</evidence>
<keyword evidence="8" id="KW-0479">Metal-binding</keyword>
<evidence type="ECO:0000313" key="14">
    <source>
        <dbReference type="EMBL" id="NYD27743.1"/>
    </source>
</evidence>
<evidence type="ECO:0000256" key="12">
    <source>
        <dbReference type="ARBA" id="ARBA00051301"/>
    </source>
</evidence>
<keyword evidence="15" id="KW-1185">Reference proteome</keyword>
<dbReference type="InterPro" id="IPR002933">
    <property type="entry name" value="Peptidase_M20"/>
</dbReference>
<dbReference type="Pfam" id="PF01546">
    <property type="entry name" value="Peptidase_M20"/>
    <property type="match status" value="1"/>
</dbReference>
<accession>A0A852QZ73</accession>
<evidence type="ECO:0000256" key="7">
    <source>
        <dbReference type="ARBA" id="ARBA00022605"/>
    </source>
</evidence>
<comment type="catalytic activity">
    <reaction evidence="12">
        <text>N-succinyl-(2S,6S)-2,6-diaminopimelate + H2O = (2S,6S)-2,6-diaminopimelate + succinate</text>
        <dbReference type="Rhea" id="RHEA:22608"/>
        <dbReference type="ChEBI" id="CHEBI:15377"/>
        <dbReference type="ChEBI" id="CHEBI:30031"/>
        <dbReference type="ChEBI" id="CHEBI:57609"/>
        <dbReference type="ChEBI" id="CHEBI:58087"/>
        <dbReference type="EC" id="3.5.1.18"/>
    </reaction>
</comment>
<dbReference type="Proteomes" id="UP000586095">
    <property type="component" value="Unassembled WGS sequence"/>
</dbReference>